<evidence type="ECO:0000256" key="3">
    <source>
        <dbReference type="ARBA" id="ARBA00023242"/>
    </source>
</evidence>
<keyword evidence="7" id="KW-1185">Reference proteome</keyword>
<dbReference type="CDD" id="cd00067">
    <property type="entry name" value="GAL4"/>
    <property type="match status" value="1"/>
</dbReference>
<keyword evidence="3" id="KW-0539">Nucleus</keyword>
<feature type="region of interest" description="Disordered" evidence="4">
    <location>
        <begin position="151"/>
        <end position="182"/>
    </location>
</feature>
<dbReference type="Pfam" id="PF04082">
    <property type="entry name" value="Fungal_trans"/>
    <property type="match status" value="1"/>
</dbReference>
<keyword evidence="2" id="KW-0479">Metal-binding</keyword>
<name>A0AAN7CN51_9PEZI</name>
<protein>
    <recommendedName>
        <fullName evidence="5">Xylanolytic transcriptional activator regulatory domain-containing protein</fullName>
    </recommendedName>
</protein>
<feature type="compositionally biased region" description="Basic and acidic residues" evidence="4">
    <location>
        <begin position="451"/>
        <end position="463"/>
    </location>
</feature>
<evidence type="ECO:0000256" key="1">
    <source>
        <dbReference type="ARBA" id="ARBA00004123"/>
    </source>
</evidence>
<comment type="subcellular location">
    <subcellularLocation>
        <location evidence="1">Nucleus</location>
    </subcellularLocation>
</comment>
<feature type="compositionally biased region" description="Polar residues" evidence="4">
    <location>
        <begin position="1"/>
        <end position="23"/>
    </location>
</feature>
<dbReference type="GO" id="GO:0003677">
    <property type="term" value="F:DNA binding"/>
    <property type="evidence" value="ECO:0007669"/>
    <property type="project" value="InterPro"/>
</dbReference>
<reference evidence="6" key="1">
    <citation type="journal article" date="2023" name="Mol. Phylogenet. Evol.">
        <title>Genome-scale phylogeny and comparative genomics of the fungal order Sordariales.</title>
        <authorList>
            <person name="Hensen N."/>
            <person name="Bonometti L."/>
            <person name="Westerberg I."/>
            <person name="Brannstrom I.O."/>
            <person name="Guillou S."/>
            <person name="Cros-Aarteil S."/>
            <person name="Calhoun S."/>
            <person name="Haridas S."/>
            <person name="Kuo A."/>
            <person name="Mondo S."/>
            <person name="Pangilinan J."/>
            <person name="Riley R."/>
            <person name="LaButti K."/>
            <person name="Andreopoulos B."/>
            <person name="Lipzen A."/>
            <person name="Chen C."/>
            <person name="Yan M."/>
            <person name="Daum C."/>
            <person name="Ng V."/>
            <person name="Clum A."/>
            <person name="Steindorff A."/>
            <person name="Ohm R.A."/>
            <person name="Martin F."/>
            <person name="Silar P."/>
            <person name="Natvig D.O."/>
            <person name="Lalanne C."/>
            <person name="Gautier V."/>
            <person name="Ament-Velasquez S.L."/>
            <person name="Kruys A."/>
            <person name="Hutchinson M.I."/>
            <person name="Powell A.J."/>
            <person name="Barry K."/>
            <person name="Miller A.N."/>
            <person name="Grigoriev I.V."/>
            <person name="Debuchy R."/>
            <person name="Gladieux P."/>
            <person name="Hiltunen Thoren M."/>
            <person name="Johannesson H."/>
        </authorList>
    </citation>
    <scope>NUCLEOTIDE SEQUENCE</scope>
    <source>
        <strain evidence="6">CBS 359.72</strain>
    </source>
</reference>
<proteinExistence type="predicted"/>
<reference evidence="6" key="2">
    <citation type="submission" date="2023-05" db="EMBL/GenBank/DDBJ databases">
        <authorList>
            <consortium name="Lawrence Berkeley National Laboratory"/>
            <person name="Steindorff A."/>
            <person name="Hensen N."/>
            <person name="Bonometti L."/>
            <person name="Westerberg I."/>
            <person name="Brannstrom I.O."/>
            <person name="Guillou S."/>
            <person name="Cros-Aarteil S."/>
            <person name="Calhoun S."/>
            <person name="Haridas S."/>
            <person name="Kuo A."/>
            <person name="Mondo S."/>
            <person name="Pangilinan J."/>
            <person name="Riley R."/>
            <person name="Labutti K."/>
            <person name="Andreopoulos B."/>
            <person name="Lipzen A."/>
            <person name="Chen C."/>
            <person name="Yanf M."/>
            <person name="Daum C."/>
            <person name="Ng V."/>
            <person name="Clum A."/>
            <person name="Ohm R."/>
            <person name="Martin F."/>
            <person name="Silar P."/>
            <person name="Natvig D."/>
            <person name="Lalanne C."/>
            <person name="Gautier V."/>
            <person name="Ament-Velasquez S.L."/>
            <person name="Kruys A."/>
            <person name="Hutchinson M.I."/>
            <person name="Powell A.J."/>
            <person name="Barry K."/>
            <person name="Miller A.N."/>
            <person name="Grigoriev I.V."/>
            <person name="Debuchy R."/>
            <person name="Gladieux P."/>
            <person name="Thoren M.H."/>
            <person name="Johannesson H."/>
        </authorList>
    </citation>
    <scope>NUCLEOTIDE SEQUENCE</scope>
    <source>
        <strain evidence="6">CBS 359.72</strain>
    </source>
</reference>
<evidence type="ECO:0000313" key="6">
    <source>
        <dbReference type="EMBL" id="KAK4244302.1"/>
    </source>
</evidence>
<evidence type="ECO:0000256" key="4">
    <source>
        <dbReference type="SAM" id="MobiDB-lite"/>
    </source>
</evidence>
<evidence type="ECO:0000256" key="2">
    <source>
        <dbReference type="ARBA" id="ARBA00022723"/>
    </source>
</evidence>
<dbReference type="GO" id="GO:0006351">
    <property type="term" value="P:DNA-templated transcription"/>
    <property type="evidence" value="ECO:0007669"/>
    <property type="project" value="InterPro"/>
</dbReference>
<dbReference type="InterPro" id="IPR036864">
    <property type="entry name" value="Zn2-C6_fun-type_DNA-bd_sf"/>
</dbReference>
<dbReference type="GO" id="GO:0005634">
    <property type="term" value="C:nucleus"/>
    <property type="evidence" value="ECO:0007669"/>
    <property type="project" value="UniProtKB-SubCell"/>
</dbReference>
<dbReference type="PANTHER" id="PTHR31001:SF74">
    <property type="entry name" value="ZN(II)2CYS6 TRANSCRIPTION FACTOR (EUROFUNG)"/>
    <property type="match status" value="1"/>
</dbReference>
<dbReference type="GO" id="GO:0008270">
    <property type="term" value="F:zinc ion binding"/>
    <property type="evidence" value="ECO:0007669"/>
    <property type="project" value="InterPro"/>
</dbReference>
<dbReference type="PANTHER" id="PTHR31001">
    <property type="entry name" value="UNCHARACTERIZED TRANSCRIPTIONAL REGULATORY PROTEIN"/>
    <property type="match status" value="1"/>
</dbReference>
<dbReference type="EMBL" id="MU857746">
    <property type="protein sequence ID" value="KAK4244302.1"/>
    <property type="molecule type" value="Genomic_DNA"/>
</dbReference>
<evidence type="ECO:0000313" key="7">
    <source>
        <dbReference type="Proteomes" id="UP001303647"/>
    </source>
</evidence>
<dbReference type="SMART" id="SM00906">
    <property type="entry name" value="Fungal_trans"/>
    <property type="match status" value="1"/>
</dbReference>
<dbReference type="Proteomes" id="UP001303647">
    <property type="component" value="Unassembled WGS sequence"/>
</dbReference>
<feature type="region of interest" description="Disordered" evidence="4">
    <location>
        <begin position="1"/>
        <end position="46"/>
    </location>
</feature>
<dbReference type="SUPFAM" id="SSF57701">
    <property type="entry name" value="Zn2/Cys6 DNA-binding domain"/>
    <property type="match status" value="1"/>
</dbReference>
<dbReference type="InterPro" id="IPR050613">
    <property type="entry name" value="Sec_Metabolite_Reg"/>
</dbReference>
<sequence length="740" mass="81655">MATTSVANQSQSLTVASASTASPSIPGAASANHDGRTSLGSDGGRRREKRQLSCNLCRRRNQAADHCPVRLRCDRQQPCSNCSSRGMTCTYVEHPATIMGVSKQAAIHERIIQLERLVMSLIPGSGSNPTPKDAETPDDFGPVLRSLNSNDSSLFGGATLTPAETAAPTEERAKPMDARSECGSMRIDHSEQSYVGGDHWAAILESIVDIKEHIEREERRSCNQDDCGNVDSAQGHDPSMVSRPTHALLLYGCPLPAVQSEVLSALPPKSASDRYVSRYFNRLDLVHCCYEAFWTNPSEAPIIWVGLLFSMICLALQASDTSDTAHGDPEHRFLQIDLYREKTVQCLLMGEYTRGGAYILETLIHYIYIEMNLQGGDAGKDTWSLLALEVNLAMQMGYHRDPSHFPAITPLQGEVRRRLWATVLQGDVLVSVQMGMPRMISDWKCDTAEPRNLSDADIDHDTPELPQPRPETEFTPALGIIARRRIFQALGAVADLAAKVQPCNYAEVMKVDGVLHDAIANIPPLLRPKPMTSSVTDAPDVIMSRLFIQSLFYKGQLMLHRRFLHAASVSEDSDDFIYSRTACLTASLGALEVQNILDEETCPGGQLHMMRWRVSSILNNIFLTATMVLCSMLHRGQTLQRKDEIVRVLKRTRSIWLRASIGSREADKAAKTVNFVLSREPDGHSMMDETKAGVVHGEEHSMPQNHHLPAGEIPASVVALDQDFRLDNVPRSGLETSIGK</sequence>
<feature type="region of interest" description="Disordered" evidence="4">
    <location>
        <begin position="451"/>
        <end position="472"/>
    </location>
</feature>
<dbReference type="CDD" id="cd12148">
    <property type="entry name" value="fungal_TF_MHR"/>
    <property type="match status" value="1"/>
</dbReference>
<dbReference type="InterPro" id="IPR007219">
    <property type="entry name" value="XnlR_reg_dom"/>
</dbReference>
<comment type="caution">
    <text evidence="6">The sequence shown here is derived from an EMBL/GenBank/DDBJ whole genome shotgun (WGS) entry which is preliminary data.</text>
</comment>
<organism evidence="6 7">
    <name type="scientific">Corynascus novoguineensis</name>
    <dbReference type="NCBI Taxonomy" id="1126955"/>
    <lineage>
        <taxon>Eukaryota</taxon>
        <taxon>Fungi</taxon>
        <taxon>Dikarya</taxon>
        <taxon>Ascomycota</taxon>
        <taxon>Pezizomycotina</taxon>
        <taxon>Sordariomycetes</taxon>
        <taxon>Sordariomycetidae</taxon>
        <taxon>Sordariales</taxon>
        <taxon>Chaetomiaceae</taxon>
        <taxon>Corynascus</taxon>
    </lineage>
</organism>
<accession>A0AAN7CN51</accession>
<gene>
    <name evidence="6" type="ORF">C7999DRAFT_17424</name>
</gene>
<feature type="domain" description="Xylanolytic transcriptional activator regulatory" evidence="5">
    <location>
        <begin position="382"/>
        <end position="456"/>
    </location>
</feature>
<feature type="compositionally biased region" description="Basic and acidic residues" evidence="4">
    <location>
        <begin position="169"/>
        <end position="182"/>
    </location>
</feature>
<dbReference type="GO" id="GO:0000981">
    <property type="term" value="F:DNA-binding transcription factor activity, RNA polymerase II-specific"/>
    <property type="evidence" value="ECO:0007669"/>
    <property type="project" value="InterPro"/>
</dbReference>
<dbReference type="InterPro" id="IPR001138">
    <property type="entry name" value="Zn2Cys6_DnaBD"/>
</dbReference>
<dbReference type="Gene3D" id="4.10.240.10">
    <property type="entry name" value="Zn(2)-C6 fungal-type DNA-binding domain"/>
    <property type="match status" value="1"/>
</dbReference>
<feature type="compositionally biased region" description="Low complexity" evidence="4">
    <location>
        <begin position="158"/>
        <end position="168"/>
    </location>
</feature>
<dbReference type="AlphaFoldDB" id="A0AAN7CN51"/>
<evidence type="ECO:0000259" key="5">
    <source>
        <dbReference type="SMART" id="SM00906"/>
    </source>
</evidence>